<dbReference type="AlphaFoldDB" id="A0A914UGR6"/>
<evidence type="ECO:0000256" key="3">
    <source>
        <dbReference type="ARBA" id="ARBA00004496"/>
    </source>
</evidence>
<comment type="subcellular location">
    <subcellularLocation>
        <location evidence="3">Cytoplasm</location>
    </subcellularLocation>
    <subcellularLocation>
        <location evidence="2">Nucleus</location>
    </subcellularLocation>
</comment>
<evidence type="ECO:0000256" key="13">
    <source>
        <dbReference type="ARBA" id="ARBA00047820"/>
    </source>
</evidence>
<dbReference type="Pfam" id="PF13344">
    <property type="entry name" value="Hydrolase_6"/>
    <property type="match status" value="1"/>
</dbReference>
<organism evidence="14 15">
    <name type="scientific">Plectus sambesii</name>
    <dbReference type="NCBI Taxonomy" id="2011161"/>
    <lineage>
        <taxon>Eukaryota</taxon>
        <taxon>Metazoa</taxon>
        <taxon>Ecdysozoa</taxon>
        <taxon>Nematoda</taxon>
        <taxon>Chromadorea</taxon>
        <taxon>Plectida</taxon>
        <taxon>Plectina</taxon>
        <taxon>Plectoidea</taxon>
        <taxon>Plectidae</taxon>
        <taxon>Plectus</taxon>
    </lineage>
</organism>
<keyword evidence="10" id="KW-0539">Nucleus</keyword>
<comment type="similarity">
    <text evidence="4">Belongs to the HAD-like hydrolase superfamily.</text>
</comment>
<keyword evidence="8" id="KW-0378">Hydrolase</keyword>
<reference evidence="15" key="1">
    <citation type="submission" date="2022-11" db="UniProtKB">
        <authorList>
            <consortium name="WormBaseParasite"/>
        </authorList>
    </citation>
    <scope>IDENTIFICATION</scope>
</reference>
<dbReference type="InterPro" id="IPR036412">
    <property type="entry name" value="HAD-like_sf"/>
</dbReference>
<evidence type="ECO:0000256" key="5">
    <source>
        <dbReference type="ARBA" id="ARBA00012146"/>
    </source>
</evidence>
<dbReference type="NCBIfam" id="TIGR01549">
    <property type="entry name" value="HAD-SF-IA-v1"/>
    <property type="match status" value="1"/>
</dbReference>
<dbReference type="FunFam" id="3.40.50.1000:FF:000051">
    <property type="entry name" value="Phospholysine phosphohistidine inorganic pyrophosphate phosphatase"/>
    <property type="match status" value="1"/>
</dbReference>
<accession>A0A914UGR6</accession>
<evidence type="ECO:0000256" key="1">
    <source>
        <dbReference type="ARBA" id="ARBA00001946"/>
    </source>
</evidence>
<dbReference type="GO" id="GO:0005634">
    <property type="term" value="C:nucleus"/>
    <property type="evidence" value="ECO:0007669"/>
    <property type="project" value="UniProtKB-SubCell"/>
</dbReference>
<evidence type="ECO:0000256" key="10">
    <source>
        <dbReference type="ARBA" id="ARBA00023242"/>
    </source>
</evidence>
<dbReference type="GO" id="GO:0046872">
    <property type="term" value="F:metal ion binding"/>
    <property type="evidence" value="ECO:0007669"/>
    <property type="project" value="UniProtKB-KW"/>
</dbReference>
<dbReference type="InterPro" id="IPR006357">
    <property type="entry name" value="HAD-SF_hydro_IIA"/>
</dbReference>
<dbReference type="InterPro" id="IPR006439">
    <property type="entry name" value="HAD-SF_hydro_IA"/>
</dbReference>
<dbReference type="PANTHER" id="PTHR19288:SF44">
    <property type="entry name" value="PHOSPHOLYSINE PHOSPHOHISTIDINE INORGANIC PYROPHOSPHATE PHOSPHATASE"/>
    <property type="match status" value="1"/>
</dbReference>
<evidence type="ECO:0000256" key="8">
    <source>
        <dbReference type="ARBA" id="ARBA00022801"/>
    </source>
</evidence>
<protein>
    <recommendedName>
        <fullName evidence="12">Phospholysine phosphohistidine inorganic pyrophosphate phosphatase</fullName>
        <ecNumber evidence="5">3.6.1.1</ecNumber>
    </recommendedName>
</protein>
<dbReference type="WBParaSite" id="PSAMB.scaffold1006size37331.g10326.t1">
    <property type="protein sequence ID" value="PSAMB.scaffold1006size37331.g10326.t1"/>
    <property type="gene ID" value="PSAMB.scaffold1006size37331.g10326"/>
</dbReference>
<evidence type="ECO:0000256" key="7">
    <source>
        <dbReference type="ARBA" id="ARBA00022723"/>
    </source>
</evidence>
<evidence type="ECO:0000256" key="2">
    <source>
        <dbReference type="ARBA" id="ARBA00004123"/>
    </source>
</evidence>
<keyword evidence="9" id="KW-0460">Magnesium</keyword>
<dbReference type="GO" id="GO:0016791">
    <property type="term" value="F:phosphatase activity"/>
    <property type="evidence" value="ECO:0007669"/>
    <property type="project" value="InterPro"/>
</dbReference>
<dbReference type="Proteomes" id="UP000887566">
    <property type="component" value="Unplaced"/>
</dbReference>
<dbReference type="SUPFAM" id="SSF56784">
    <property type="entry name" value="HAD-like"/>
    <property type="match status" value="1"/>
</dbReference>
<dbReference type="InterPro" id="IPR006355">
    <property type="entry name" value="LHPP/HDHD2"/>
</dbReference>
<keyword evidence="6" id="KW-0963">Cytoplasm</keyword>
<evidence type="ECO:0000256" key="11">
    <source>
        <dbReference type="ARBA" id="ARBA00037258"/>
    </source>
</evidence>
<evidence type="ECO:0000256" key="6">
    <source>
        <dbReference type="ARBA" id="ARBA00022490"/>
    </source>
</evidence>
<dbReference type="Gene3D" id="3.40.50.1000">
    <property type="entry name" value="HAD superfamily/HAD-like"/>
    <property type="match status" value="2"/>
</dbReference>
<dbReference type="PANTHER" id="PTHR19288">
    <property type="entry name" value="4-NITROPHENYLPHOSPHATASE-RELATED"/>
    <property type="match status" value="1"/>
</dbReference>
<comment type="function">
    <text evidence="11">Phosphatase that hydrolyzes imidodiphosphate, 3-phosphohistidine and 6-phospholysine. Has broad substrate specificity and can also hydrolyze inorganic diphosphate, but with lower efficiency.</text>
</comment>
<keyword evidence="7" id="KW-0479">Metal-binding</keyword>
<evidence type="ECO:0000313" key="15">
    <source>
        <dbReference type="WBParaSite" id="PSAMB.scaffold1006size37331.g10326.t1"/>
    </source>
</evidence>
<keyword evidence="14" id="KW-1185">Reference proteome</keyword>
<proteinExistence type="inferred from homology"/>
<comment type="cofactor">
    <cofactor evidence="1">
        <name>Mg(2+)</name>
        <dbReference type="ChEBI" id="CHEBI:18420"/>
    </cofactor>
</comment>
<evidence type="ECO:0000256" key="9">
    <source>
        <dbReference type="ARBA" id="ARBA00022842"/>
    </source>
</evidence>
<evidence type="ECO:0000256" key="4">
    <source>
        <dbReference type="ARBA" id="ARBA00007958"/>
    </source>
</evidence>
<dbReference type="GO" id="GO:0004427">
    <property type="term" value="F:inorganic diphosphate phosphatase activity"/>
    <property type="evidence" value="ECO:0007669"/>
    <property type="project" value="UniProtKB-EC"/>
</dbReference>
<evidence type="ECO:0000313" key="14">
    <source>
        <dbReference type="Proteomes" id="UP000887566"/>
    </source>
</evidence>
<name>A0A914UGR6_9BILA</name>
<sequence>MNWLSKPVRGLLLDITGVLYNSGEGDGVAIASSIEAVKRLQASDLKIRFVSNESSNTRAKLAAKLGRLGFEIQEEQLFTPAPAAASYLRQHGLRPHLLVHPGVQDEFAEFDMTDPNCVVMGDAEREFTYQNLNTAFQLLIKLDRPQLITLGYGKYYMETDGLKLDVGAYAKALEYACDIQSLVIGKPNAEYFSAAVADMQLTIDETVMIGDDILSDIGGAQKAGLRGVQVRTGKWRPQWENHPIVTPDGIVDNLAEAVNLLLAQNAA</sequence>
<dbReference type="GO" id="GO:0005829">
    <property type="term" value="C:cytosol"/>
    <property type="evidence" value="ECO:0007669"/>
    <property type="project" value="TreeGrafter"/>
</dbReference>
<dbReference type="NCBIfam" id="TIGR01458">
    <property type="entry name" value="HAD-SF-IIA-hyp3"/>
    <property type="match status" value="1"/>
</dbReference>
<dbReference type="CDD" id="cd07509">
    <property type="entry name" value="HAD_PPase"/>
    <property type="match status" value="1"/>
</dbReference>
<comment type="catalytic activity">
    <reaction evidence="13">
        <text>diphosphate + H2O = 2 phosphate + H(+)</text>
        <dbReference type="Rhea" id="RHEA:24576"/>
        <dbReference type="ChEBI" id="CHEBI:15377"/>
        <dbReference type="ChEBI" id="CHEBI:15378"/>
        <dbReference type="ChEBI" id="CHEBI:33019"/>
        <dbReference type="ChEBI" id="CHEBI:43474"/>
        <dbReference type="EC" id="3.6.1.1"/>
    </reaction>
</comment>
<evidence type="ECO:0000256" key="12">
    <source>
        <dbReference type="ARBA" id="ARBA00039357"/>
    </source>
</evidence>
<dbReference type="InterPro" id="IPR023214">
    <property type="entry name" value="HAD_sf"/>
</dbReference>
<dbReference type="EC" id="3.6.1.1" evidence="5"/>
<dbReference type="Pfam" id="PF13242">
    <property type="entry name" value="Hydrolase_like"/>
    <property type="match status" value="1"/>
</dbReference>